<comment type="caution">
    <text evidence="4">The sequence shown here is derived from an EMBL/GenBank/DDBJ whole genome shotgun (WGS) entry which is preliminary data.</text>
</comment>
<dbReference type="EMBL" id="VCLB01000004">
    <property type="protein sequence ID" value="TNB48441.1"/>
    <property type="molecule type" value="Genomic_DNA"/>
</dbReference>
<dbReference type="SUPFAM" id="SSF56529">
    <property type="entry name" value="FAH"/>
    <property type="match status" value="1"/>
</dbReference>
<evidence type="ECO:0000256" key="2">
    <source>
        <dbReference type="ARBA" id="ARBA00022723"/>
    </source>
</evidence>
<comment type="similarity">
    <text evidence="1">Belongs to the FAH family.</text>
</comment>
<organism evidence="4 5">
    <name type="scientific">Martelella lutilitoris</name>
    <dbReference type="NCBI Taxonomy" id="2583532"/>
    <lineage>
        <taxon>Bacteria</taxon>
        <taxon>Pseudomonadati</taxon>
        <taxon>Pseudomonadota</taxon>
        <taxon>Alphaproteobacteria</taxon>
        <taxon>Hyphomicrobiales</taxon>
        <taxon>Aurantimonadaceae</taxon>
        <taxon>Martelella</taxon>
    </lineage>
</organism>
<dbReference type="PANTHER" id="PTHR42796">
    <property type="entry name" value="FUMARYLACETOACETATE HYDROLASE DOMAIN-CONTAINING PROTEIN 2A-RELATED"/>
    <property type="match status" value="1"/>
</dbReference>
<evidence type="ECO:0000259" key="3">
    <source>
        <dbReference type="Pfam" id="PF01557"/>
    </source>
</evidence>
<dbReference type="Pfam" id="PF01557">
    <property type="entry name" value="FAA_hydrolase"/>
    <property type="match status" value="1"/>
</dbReference>
<keyword evidence="4" id="KW-0378">Hydrolase</keyword>
<reference evidence="4 5" key="1">
    <citation type="submission" date="2019-05" db="EMBL/GenBank/DDBJ databases">
        <authorList>
            <person name="Lee S.D."/>
        </authorList>
    </citation>
    <scope>NUCLEOTIDE SEQUENCE [LARGE SCALE GENOMIC DNA]</scope>
    <source>
        <strain evidence="4 5">GH2-6</strain>
    </source>
</reference>
<evidence type="ECO:0000313" key="4">
    <source>
        <dbReference type="EMBL" id="TNB48441.1"/>
    </source>
</evidence>
<gene>
    <name evidence="4" type="ORF">FF124_08950</name>
</gene>
<dbReference type="AlphaFoldDB" id="A0A5C4JTB5"/>
<dbReference type="GO" id="GO:0044281">
    <property type="term" value="P:small molecule metabolic process"/>
    <property type="evidence" value="ECO:0007669"/>
    <property type="project" value="UniProtKB-ARBA"/>
</dbReference>
<dbReference type="GO" id="GO:0016787">
    <property type="term" value="F:hydrolase activity"/>
    <property type="evidence" value="ECO:0007669"/>
    <property type="project" value="UniProtKB-KW"/>
</dbReference>
<dbReference type="RefSeq" id="WP_138748140.1">
    <property type="nucleotide sequence ID" value="NZ_VCLB01000004.1"/>
</dbReference>
<dbReference type="InterPro" id="IPR051121">
    <property type="entry name" value="FAH"/>
</dbReference>
<dbReference type="InterPro" id="IPR011234">
    <property type="entry name" value="Fumarylacetoacetase-like_C"/>
</dbReference>
<dbReference type="Gene3D" id="3.90.850.10">
    <property type="entry name" value="Fumarylacetoacetase-like, C-terminal domain"/>
    <property type="match status" value="1"/>
</dbReference>
<feature type="domain" description="Fumarylacetoacetase-like C-terminal" evidence="3">
    <location>
        <begin position="95"/>
        <end position="323"/>
    </location>
</feature>
<name>A0A5C4JTB5_9HYPH</name>
<dbReference type="GO" id="GO:0046872">
    <property type="term" value="F:metal ion binding"/>
    <property type="evidence" value="ECO:0007669"/>
    <property type="project" value="UniProtKB-KW"/>
</dbReference>
<dbReference type="PANTHER" id="PTHR42796:SF4">
    <property type="entry name" value="FUMARYLACETOACETATE HYDROLASE DOMAIN-CONTAINING PROTEIN 2A"/>
    <property type="match status" value="1"/>
</dbReference>
<protein>
    <submittedName>
        <fullName evidence="4">Fumarylacetoacetate hydrolase family protein</fullName>
    </submittedName>
</protein>
<keyword evidence="2" id="KW-0479">Metal-binding</keyword>
<accession>A0A5C4JTB5</accession>
<dbReference type="Proteomes" id="UP000307874">
    <property type="component" value="Unassembled WGS sequence"/>
</dbReference>
<sequence>MKLATINHQGKPVLAIRKGDATVLLEELYESAGLGSAPADMNGFIKGGAAEIARAREALKKGEATPLDEASLDWLPPQPRPSKILGVAFNNMGIRKSAHRDPGVPNFFLKAPSCLTGHNKPIIMEDYYGETIPELELAAVIGKRCSRISVEEAKDAIFGFTIINDVTSHGMKFGMDSIATTREPDLLRPHHLAWRNRHGEDDRDVYFVYHTRSKASDTFGPMGPFITTTDEVENPDALEVKGWLNGEPFAVDSTASYRFKVAEVIAEASRFFTLEPGDVFCFGTSAKGVGNFPNGHRSVNMHKLSGTIDIEIEGLGRLSNPVVHNWED</sequence>
<keyword evidence="5" id="KW-1185">Reference proteome</keyword>
<reference evidence="4 5" key="2">
    <citation type="submission" date="2019-06" db="EMBL/GenBank/DDBJ databases">
        <title>Martelella lutilitoris sp. nov., isolated from a tidal mudflat.</title>
        <authorList>
            <person name="Kim Y.-J."/>
        </authorList>
    </citation>
    <scope>NUCLEOTIDE SEQUENCE [LARGE SCALE GENOMIC DNA]</scope>
    <source>
        <strain evidence="4 5">GH2-6</strain>
    </source>
</reference>
<evidence type="ECO:0000313" key="5">
    <source>
        <dbReference type="Proteomes" id="UP000307874"/>
    </source>
</evidence>
<dbReference type="OrthoDB" id="5197601at2"/>
<evidence type="ECO:0000256" key="1">
    <source>
        <dbReference type="ARBA" id="ARBA00010211"/>
    </source>
</evidence>
<proteinExistence type="inferred from homology"/>
<dbReference type="InterPro" id="IPR036663">
    <property type="entry name" value="Fumarylacetoacetase_C_sf"/>
</dbReference>